<accession>A0A1M5TYQ9</accession>
<name>A0A1M5TYQ9_9GAMM</name>
<dbReference type="AlphaFoldDB" id="A0A1M5TYQ9"/>
<dbReference type="STRING" id="299255.SAMN02745129_2321"/>
<proteinExistence type="predicted"/>
<reference evidence="1 2" key="1">
    <citation type="submission" date="2016-11" db="EMBL/GenBank/DDBJ databases">
        <authorList>
            <person name="Jaros S."/>
            <person name="Januszkiewicz K."/>
            <person name="Wedrychowicz H."/>
        </authorList>
    </citation>
    <scope>NUCLEOTIDE SEQUENCE [LARGE SCALE GENOMIC DNA]</scope>
    <source>
        <strain evidence="1 2">DSM 16917</strain>
    </source>
</reference>
<dbReference type="RefSeq" id="WP_073325769.1">
    <property type="nucleotide sequence ID" value="NZ_FQXG01000003.1"/>
</dbReference>
<evidence type="ECO:0000313" key="1">
    <source>
        <dbReference type="EMBL" id="SHH55523.1"/>
    </source>
</evidence>
<organism evidence="1 2">
    <name type="scientific">Ferrimonas marina</name>
    <dbReference type="NCBI Taxonomy" id="299255"/>
    <lineage>
        <taxon>Bacteria</taxon>
        <taxon>Pseudomonadati</taxon>
        <taxon>Pseudomonadota</taxon>
        <taxon>Gammaproteobacteria</taxon>
        <taxon>Alteromonadales</taxon>
        <taxon>Ferrimonadaceae</taxon>
        <taxon>Ferrimonas</taxon>
    </lineage>
</organism>
<keyword evidence="2" id="KW-1185">Reference proteome</keyword>
<sequence>MRQHLNLPRTRDRFAEQSQPIAGYALEEILNRAKLVHLRDRFDLKQTPATTVALRQSDQHLRAQSPGKKVKGGMEPMEFFMDLRLAAPVVFSHGGFRYFSCIELHVLGRHPGRRLFSMLLANQYRTLAHQLKLGSIHVSLSKPASRTTQRIVANFSGNT</sequence>
<protein>
    <submittedName>
        <fullName evidence="1">Uncharacterized protein</fullName>
    </submittedName>
</protein>
<dbReference type="EMBL" id="FQXG01000003">
    <property type="protein sequence ID" value="SHH55523.1"/>
    <property type="molecule type" value="Genomic_DNA"/>
</dbReference>
<gene>
    <name evidence="1" type="ORF">SAMN02745129_2321</name>
</gene>
<evidence type="ECO:0000313" key="2">
    <source>
        <dbReference type="Proteomes" id="UP000184268"/>
    </source>
</evidence>
<dbReference type="Proteomes" id="UP000184268">
    <property type="component" value="Unassembled WGS sequence"/>
</dbReference>